<name>A0A6B9FYN5_PANCY</name>
<dbReference type="RefSeq" id="WP_208715018.1">
    <property type="nucleotide sequence ID" value="NZ_CP024768.1"/>
</dbReference>
<gene>
    <name evidence="2" type="ORF">CUN67_09545</name>
</gene>
<keyword evidence="1" id="KW-0472">Membrane</keyword>
<reference evidence="2 3" key="1">
    <citation type="submission" date="2017-11" db="EMBL/GenBank/DDBJ databases">
        <title>Genome sequence of Pantoea cypripedii NE1.</title>
        <authorList>
            <person name="Nascimento F.X."/>
        </authorList>
    </citation>
    <scope>NUCLEOTIDE SEQUENCE [LARGE SCALE GENOMIC DNA]</scope>
    <source>
        <strain evidence="2 3">NE1</strain>
    </source>
</reference>
<keyword evidence="1" id="KW-1133">Transmembrane helix</keyword>
<accession>A0A6B9FYN5</accession>
<dbReference type="AlphaFoldDB" id="A0A6B9FYN5"/>
<proteinExistence type="predicted"/>
<dbReference type="EMBL" id="CP024768">
    <property type="protein sequence ID" value="QGY29158.1"/>
    <property type="molecule type" value="Genomic_DNA"/>
</dbReference>
<evidence type="ECO:0000313" key="3">
    <source>
        <dbReference type="Proteomes" id="UP000502005"/>
    </source>
</evidence>
<protein>
    <submittedName>
        <fullName evidence="2">Uncharacterized protein</fullName>
    </submittedName>
</protein>
<evidence type="ECO:0000256" key="1">
    <source>
        <dbReference type="SAM" id="Phobius"/>
    </source>
</evidence>
<sequence length="70" mass="7774">MKFVNWLAKSIGWLLSHAIEGTITVAMSFLALASFYIFDSLVMKLTGFFGSFIVGYLAAYCLGKLRGDDR</sequence>
<dbReference type="Proteomes" id="UP000502005">
    <property type="component" value="Chromosome"/>
</dbReference>
<keyword evidence="1" id="KW-0812">Transmembrane</keyword>
<organism evidence="2 3">
    <name type="scientific">Pantoea cypripedii</name>
    <name type="common">Pectobacterium cypripedii</name>
    <name type="synonym">Erwinia cypripedii</name>
    <dbReference type="NCBI Taxonomy" id="55209"/>
    <lineage>
        <taxon>Bacteria</taxon>
        <taxon>Pseudomonadati</taxon>
        <taxon>Pseudomonadota</taxon>
        <taxon>Gammaproteobacteria</taxon>
        <taxon>Enterobacterales</taxon>
        <taxon>Erwiniaceae</taxon>
        <taxon>Pantoea</taxon>
    </lineage>
</organism>
<feature type="transmembrane region" description="Helical" evidence="1">
    <location>
        <begin position="44"/>
        <end position="63"/>
    </location>
</feature>
<evidence type="ECO:0000313" key="2">
    <source>
        <dbReference type="EMBL" id="QGY29158.1"/>
    </source>
</evidence>
<feature type="transmembrane region" description="Helical" evidence="1">
    <location>
        <begin position="12"/>
        <end position="38"/>
    </location>
</feature>